<organism evidence="7 9">
    <name type="scientific">Frigoribacterium faeni</name>
    <dbReference type="NCBI Taxonomy" id="145483"/>
    <lineage>
        <taxon>Bacteria</taxon>
        <taxon>Bacillati</taxon>
        <taxon>Actinomycetota</taxon>
        <taxon>Actinomycetes</taxon>
        <taxon>Micrococcales</taxon>
        <taxon>Microbacteriaceae</taxon>
        <taxon>Frigoribacterium</taxon>
    </lineage>
</organism>
<comment type="similarity">
    <text evidence="2">Belongs to the bacterial solute-binding protein 2 family.</text>
</comment>
<dbReference type="InterPro" id="IPR050555">
    <property type="entry name" value="Bact_Solute-Bind_Prot2"/>
</dbReference>
<dbReference type="RefSeq" id="WP_146853554.1">
    <property type="nucleotide sequence ID" value="NZ_BAAAHR010000006.1"/>
</dbReference>
<evidence type="ECO:0000256" key="4">
    <source>
        <dbReference type="SAM" id="SignalP"/>
    </source>
</evidence>
<evidence type="ECO:0000313" key="9">
    <source>
        <dbReference type="Proteomes" id="UP000522688"/>
    </source>
</evidence>
<evidence type="ECO:0000313" key="7">
    <source>
        <dbReference type="EMBL" id="MBA8814070.1"/>
    </source>
</evidence>
<keyword evidence="8" id="KW-1185">Reference proteome</keyword>
<reference evidence="7 9" key="2">
    <citation type="submission" date="2020-07" db="EMBL/GenBank/DDBJ databases">
        <title>Sequencing the genomes of 1000 actinobacteria strains.</title>
        <authorList>
            <person name="Klenk H.-P."/>
        </authorList>
    </citation>
    <scope>NUCLEOTIDE SEQUENCE [LARGE SCALE GENOMIC DNA]</scope>
    <source>
        <strain evidence="7 9">DSM 10309</strain>
    </source>
</reference>
<dbReference type="GO" id="GO:0030288">
    <property type="term" value="C:outer membrane-bounded periplasmic space"/>
    <property type="evidence" value="ECO:0007669"/>
    <property type="project" value="TreeGrafter"/>
</dbReference>
<protein>
    <submittedName>
        <fullName evidence="7">Ribose transport system substrate-binding protein</fullName>
    </submittedName>
    <submittedName>
        <fullName evidence="6">Sugar ABC transporter substrate-binding protein</fullName>
    </submittedName>
</protein>
<dbReference type="InterPro" id="IPR025997">
    <property type="entry name" value="SBP_2_dom"/>
</dbReference>
<dbReference type="Pfam" id="PF13407">
    <property type="entry name" value="Peripla_BP_4"/>
    <property type="match status" value="1"/>
</dbReference>
<gene>
    <name evidence="7" type="ORF">FB463_002336</name>
    <name evidence="6" type="ORF">FFA01_09710</name>
</gene>
<evidence type="ECO:0000256" key="2">
    <source>
        <dbReference type="ARBA" id="ARBA00007639"/>
    </source>
</evidence>
<accession>A0A7W3JJN7</accession>
<dbReference type="AlphaFoldDB" id="A0A7W3JJN7"/>
<dbReference type="InterPro" id="IPR028082">
    <property type="entry name" value="Peripla_BP_I"/>
</dbReference>
<feature type="region of interest" description="Disordered" evidence="3">
    <location>
        <begin position="26"/>
        <end position="58"/>
    </location>
</feature>
<name>A0A7W3JJN7_9MICO</name>
<reference evidence="6 8" key="1">
    <citation type="submission" date="2019-07" db="EMBL/GenBank/DDBJ databases">
        <title>Whole genome shotgun sequence of Frigoribacterium faeni NBRC 103066.</title>
        <authorList>
            <person name="Hosoyama A."/>
            <person name="Uohara A."/>
            <person name="Ohji S."/>
            <person name="Ichikawa N."/>
        </authorList>
    </citation>
    <scope>NUCLEOTIDE SEQUENCE [LARGE SCALE GENOMIC DNA]</scope>
    <source>
        <strain evidence="6 8">NBRC 103066</strain>
    </source>
</reference>
<feature type="compositionally biased region" description="Low complexity" evidence="3">
    <location>
        <begin position="26"/>
        <end position="43"/>
    </location>
</feature>
<evidence type="ECO:0000256" key="1">
    <source>
        <dbReference type="ARBA" id="ARBA00004196"/>
    </source>
</evidence>
<dbReference type="SUPFAM" id="SSF53822">
    <property type="entry name" value="Periplasmic binding protein-like I"/>
    <property type="match status" value="1"/>
</dbReference>
<dbReference type="Gene3D" id="3.40.50.2300">
    <property type="match status" value="2"/>
</dbReference>
<dbReference type="EMBL" id="JACGWW010000003">
    <property type="protein sequence ID" value="MBA8814070.1"/>
    <property type="molecule type" value="Genomic_DNA"/>
</dbReference>
<evidence type="ECO:0000259" key="5">
    <source>
        <dbReference type="Pfam" id="PF13407"/>
    </source>
</evidence>
<dbReference type="EMBL" id="BJUV01000007">
    <property type="protein sequence ID" value="GEK82662.1"/>
    <property type="molecule type" value="Genomic_DNA"/>
</dbReference>
<feature type="chain" id="PRO_5038569351" evidence="4">
    <location>
        <begin position="22"/>
        <end position="344"/>
    </location>
</feature>
<sequence>MLSTRSVAALAVGLIAVGTLAGCDSTSTTATGSASGEASGAATRPAPTDVPEACTSDDGGPLQLGMVDINEQTAFFTQMNQGAQDVADEAGAELQIVSGDNDSATQVTAVENLVASGVDALIVDPVDATALVPALTAAKAAGIPVVAADGSVDDPDAIDAYVGTANVDGGAQLGEAFLEATGGTGEIGIVGALSSAIQIQRQDGFVDAVEAGGMTIGTVVDGRNVNEDAQTAAENLLTGDPELEYIYATGEPALNGAIAAVKSQGAQDRVSIVGWDLSAAAVEGLEAGFVDSVIQQDTFGFGNEAAKAAIDLACGTGDVPATIDVPITIVTPDNLADFSYYLEG</sequence>
<dbReference type="GO" id="GO:0030246">
    <property type="term" value="F:carbohydrate binding"/>
    <property type="evidence" value="ECO:0007669"/>
    <property type="project" value="TreeGrafter"/>
</dbReference>
<keyword evidence="4" id="KW-0732">Signal</keyword>
<dbReference type="Proteomes" id="UP000321154">
    <property type="component" value="Unassembled WGS sequence"/>
</dbReference>
<evidence type="ECO:0000313" key="8">
    <source>
        <dbReference type="Proteomes" id="UP000321154"/>
    </source>
</evidence>
<feature type="signal peptide" evidence="4">
    <location>
        <begin position="1"/>
        <end position="21"/>
    </location>
</feature>
<evidence type="ECO:0000256" key="3">
    <source>
        <dbReference type="SAM" id="MobiDB-lite"/>
    </source>
</evidence>
<dbReference type="Proteomes" id="UP000522688">
    <property type="component" value="Unassembled WGS sequence"/>
</dbReference>
<comment type="subcellular location">
    <subcellularLocation>
        <location evidence="1">Cell envelope</location>
    </subcellularLocation>
</comment>
<dbReference type="PROSITE" id="PS51257">
    <property type="entry name" value="PROKAR_LIPOPROTEIN"/>
    <property type="match status" value="1"/>
</dbReference>
<feature type="domain" description="Periplasmic binding protein" evidence="5">
    <location>
        <begin position="72"/>
        <end position="315"/>
    </location>
</feature>
<dbReference type="PANTHER" id="PTHR30036:SF7">
    <property type="entry name" value="ABC TRANSPORTER PERIPLASMIC-BINDING PROTEIN YPHF"/>
    <property type="match status" value="1"/>
</dbReference>
<dbReference type="OrthoDB" id="9800520at2"/>
<comment type="caution">
    <text evidence="7">The sequence shown here is derived from an EMBL/GenBank/DDBJ whole genome shotgun (WGS) entry which is preliminary data.</text>
</comment>
<evidence type="ECO:0000313" key="6">
    <source>
        <dbReference type="EMBL" id="GEK82662.1"/>
    </source>
</evidence>
<dbReference type="PANTHER" id="PTHR30036">
    <property type="entry name" value="D-XYLOSE-BINDING PERIPLASMIC PROTEIN"/>
    <property type="match status" value="1"/>
</dbReference>
<proteinExistence type="inferred from homology"/>